<keyword evidence="2" id="KW-1185">Reference proteome</keyword>
<dbReference type="Proteomes" id="UP000830395">
    <property type="component" value="Chromosome 17"/>
</dbReference>
<proteinExistence type="predicted"/>
<evidence type="ECO:0000313" key="2">
    <source>
        <dbReference type="Proteomes" id="UP000830395"/>
    </source>
</evidence>
<accession>A0ACC5Z491</accession>
<gene>
    <name evidence="1" type="ORF">PDJAM_G00087340</name>
</gene>
<name>A0ACC5Z491_9TELE</name>
<comment type="caution">
    <text evidence="1">The sequence shown here is derived from an EMBL/GenBank/DDBJ whole genome shotgun (WGS) entry which is preliminary data.</text>
</comment>
<dbReference type="EMBL" id="CM040991">
    <property type="protein sequence ID" value="MCJ8742851.1"/>
    <property type="molecule type" value="Genomic_DNA"/>
</dbReference>
<sequence length="340" mass="38497">MSSLGTSRWSPSTIKPVVKNLDNKIEIPYEAGISKGMRTGIAFHFQGVVPADSDFFDFMFKTGKGEDDDIAFYLRIYPELASNQRIFSEGKYDKKGWIVGCPLLRGSAFDIFIVIGDERYVVYLNGWRYSSFQHYIPVKRLTTLKVEGDVILNSIGLVSNWSTSAFGNEQRSGTSRWELSKNQSDEAQPICKPNQPYLGQIPGGLKYGLTLFFQGVVPSDASGFEINYKTGPNDGDDIAFQFRPELHTVVYNSYRNGKWEDQQSTEEALFAKGEGFDIFMNIKPTGYEVFVNGRELYRFRHRMPLEKVSTLQIRGDVLMNTCAIIHVDNFNLTCDLSAHI</sequence>
<organism evidence="1 2">
    <name type="scientific">Pangasius djambal</name>
    <dbReference type="NCBI Taxonomy" id="1691987"/>
    <lineage>
        <taxon>Eukaryota</taxon>
        <taxon>Metazoa</taxon>
        <taxon>Chordata</taxon>
        <taxon>Craniata</taxon>
        <taxon>Vertebrata</taxon>
        <taxon>Euteleostomi</taxon>
        <taxon>Actinopterygii</taxon>
        <taxon>Neopterygii</taxon>
        <taxon>Teleostei</taxon>
        <taxon>Ostariophysi</taxon>
        <taxon>Siluriformes</taxon>
        <taxon>Pangasiidae</taxon>
        <taxon>Pangasius</taxon>
    </lineage>
</organism>
<reference evidence="1" key="1">
    <citation type="submission" date="2020-02" db="EMBL/GenBank/DDBJ databases">
        <title>Genome sequencing of the panga catfish, Pangasius djambal.</title>
        <authorList>
            <person name="Wen M."/>
            <person name="Zahm M."/>
            <person name="Roques C."/>
            <person name="Cabau C."/>
            <person name="Klopp C."/>
            <person name="Donnadieu C."/>
            <person name="Jouanno E."/>
            <person name="Avarre J.-C."/>
            <person name="Campet M."/>
            <person name="Ha T."/>
            <person name="Dugue R."/>
            <person name="Lampietro C."/>
            <person name="Louis A."/>
            <person name="Herpin A."/>
            <person name="Echchiki A."/>
            <person name="Berthelot C."/>
            <person name="Parey E."/>
            <person name="Roest-Crollius H."/>
            <person name="Braasch I."/>
            <person name="Postlethwait J.H."/>
            <person name="Bobe J."/>
            <person name="Montfort J."/>
            <person name="Bouchez O."/>
            <person name="Begum T."/>
            <person name="Schartl M."/>
            <person name="Gustiano R."/>
            <person name="Guiguen Y."/>
        </authorList>
    </citation>
    <scope>NUCLEOTIDE SEQUENCE</scope>
    <source>
        <strain evidence="1">Pdj_M5554</strain>
    </source>
</reference>
<evidence type="ECO:0000313" key="1">
    <source>
        <dbReference type="EMBL" id="MCJ8742851.1"/>
    </source>
</evidence>
<protein>
    <submittedName>
        <fullName evidence="1">Uncharacterized protein</fullName>
    </submittedName>
</protein>